<dbReference type="Proteomes" id="UP000070224">
    <property type="component" value="Unassembled WGS sequence"/>
</dbReference>
<dbReference type="STRING" id="322095.HMPREF3185_00575"/>
<dbReference type="NCBIfam" id="NF006577">
    <property type="entry name" value="PRK09102.1"/>
    <property type="match status" value="1"/>
</dbReference>
<dbReference type="GO" id="GO:0009263">
    <property type="term" value="P:deoxyribonucleotide biosynthetic process"/>
    <property type="evidence" value="ECO:0007669"/>
    <property type="project" value="TreeGrafter"/>
</dbReference>
<feature type="domain" description="Ribonucleotide reductase large subunit C-terminal" evidence="2">
    <location>
        <begin position="90"/>
        <end position="203"/>
    </location>
</feature>
<dbReference type="Gene3D" id="3.20.70.20">
    <property type="match status" value="1"/>
</dbReference>
<dbReference type="PANTHER" id="PTHR11573">
    <property type="entry name" value="RIBONUCLEOSIDE-DIPHOSPHATE REDUCTASE LARGE CHAIN"/>
    <property type="match status" value="1"/>
</dbReference>
<evidence type="ECO:0000313" key="3">
    <source>
        <dbReference type="EMBL" id="KXB77200.1"/>
    </source>
</evidence>
<reference evidence="4" key="1">
    <citation type="submission" date="2016-01" db="EMBL/GenBank/DDBJ databases">
        <authorList>
            <person name="Mitreva M."/>
            <person name="Pepin K.H."/>
            <person name="Mihindukulasuriya K.A."/>
            <person name="Fulton R."/>
            <person name="Fronick C."/>
            <person name="O'Laughlin M."/>
            <person name="Miner T."/>
            <person name="Herter B."/>
            <person name="Rosa B.A."/>
            <person name="Cordes M."/>
            <person name="Tomlinson C."/>
            <person name="Wollam A."/>
            <person name="Palsikar V.B."/>
            <person name="Mardis E.R."/>
            <person name="Wilson R.K."/>
        </authorList>
    </citation>
    <scope>NUCLEOTIDE SEQUENCE [LARGE SCALE GENOMIC DNA]</scope>
    <source>
        <strain evidence="4">KA00683</strain>
    </source>
</reference>
<comment type="similarity">
    <text evidence="1">Belongs to the ribonucleoside diphosphate reductase large chain family.</text>
</comment>
<dbReference type="GO" id="GO:0005971">
    <property type="term" value="C:ribonucleoside-diphosphate reductase complex"/>
    <property type="evidence" value="ECO:0007669"/>
    <property type="project" value="TreeGrafter"/>
</dbReference>
<dbReference type="PRINTS" id="PR01183">
    <property type="entry name" value="RIBORDTASEM1"/>
</dbReference>
<dbReference type="RefSeq" id="WP_060935047.1">
    <property type="nucleotide sequence ID" value="NZ_KQ960432.1"/>
</dbReference>
<dbReference type="GO" id="GO:0004748">
    <property type="term" value="F:ribonucleoside-diphosphate reductase activity, thioredoxin disulfide as acceptor"/>
    <property type="evidence" value="ECO:0007669"/>
    <property type="project" value="TreeGrafter"/>
</dbReference>
<name>A0A134BBG2_9PORP</name>
<dbReference type="InterPro" id="IPR039718">
    <property type="entry name" value="Rrm1"/>
</dbReference>
<comment type="caution">
    <text evidence="3">The sequence shown here is derived from an EMBL/GenBank/DDBJ whole genome shotgun (WGS) entry which is preliminary data.</text>
</comment>
<dbReference type="OrthoDB" id="9762933at2"/>
<evidence type="ECO:0000259" key="2">
    <source>
        <dbReference type="Pfam" id="PF02867"/>
    </source>
</evidence>
<sequence>MTYSRQEPWWYNEESKAVLDRGYLLNGETIHDAIERITASVCHHLGETVGTAELKEAFKDAIYKGWLSLSSPIWTNAGTSRGLPISCQGCYIGDSISDITTKLGEVMMHTKLGAGTSAYFGNLRGRGASITNNGKSSGAVSFMKLFDTVMTVVTQGARRGSFAAYLDIDHPDIEEFLRIKDIGSDLQNIFYAVCVPDYWMVEMIEGDAEKRRIWARVLESRVQKGLPYIWFSDTNNIHKPEIYQYLGCNITHSNLCSEIALPDSDKETFICCLCSLNLALYDEWKDSNLPELAVMFLDGILSEYIAKTEGKKFLKYAANFAKRHRAIGIGVLGWHSYLQSKMIPFGSLRANALTTEIFRSIQEKTTEESHRLAELLGPAPIFEEGGFPGTKYRNTTRLAIAPTTSSSSILGQVSPGIEPYSSNYYKVGLAKGNFIRKNIYLRQLLESKGKDTYEVWREIMMNAGSVQHLDFLTPEEKEVFKTFREISQKDIIVQASIRQKFIDQSQSLNLNIPPEMPIKEVNRLIIEAWKLGIKGLYYQRSNSVSKDMITNLVTCTSCEA</sequence>
<dbReference type="SUPFAM" id="SSF51998">
    <property type="entry name" value="PFL-like glycyl radical enzymes"/>
    <property type="match status" value="1"/>
</dbReference>
<dbReference type="PATRIC" id="fig|322095.3.peg.567"/>
<dbReference type="NCBIfam" id="TIGR02510">
    <property type="entry name" value="NrdE-prime"/>
    <property type="match status" value="1"/>
</dbReference>
<dbReference type="PANTHER" id="PTHR11573:SF6">
    <property type="entry name" value="RIBONUCLEOSIDE-DIPHOSPHATE REDUCTASE LARGE SUBUNIT"/>
    <property type="match status" value="1"/>
</dbReference>
<evidence type="ECO:0000313" key="4">
    <source>
        <dbReference type="Proteomes" id="UP000070224"/>
    </source>
</evidence>
<dbReference type="Pfam" id="PF02867">
    <property type="entry name" value="Ribonuc_red_lgC"/>
    <property type="match status" value="3"/>
</dbReference>
<dbReference type="AlphaFoldDB" id="A0A134BBG2"/>
<dbReference type="InterPro" id="IPR013350">
    <property type="entry name" value="RNR_alpha"/>
</dbReference>
<dbReference type="GO" id="GO:0005524">
    <property type="term" value="F:ATP binding"/>
    <property type="evidence" value="ECO:0007669"/>
    <property type="project" value="TreeGrafter"/>
</dbReference>
<feature type="domain" description="Ribonucleotide reductase large subunit C-terminal" evidence="2">
    <location>
        <begin position="392"/>
        <end position="538"/>
    </location>
</feature>
<proteinExistence type="inferred from homology"/>
<keyword evidence="4" id="KW-1185">Reference proteome</keyword>
<feature type="domain" description="Ribonucleotide reductase large subunit C-terminal" evidence="2">
    <location>
        <begin position="209"/>
        <end position="384"/>
    </location>
</feature>
<accession>A0A134BBG2</accession>
<gene>
    <name evidence="3" type="ORF">HMPREF3185_00575</name>
</gene>
<dbReference type="EMBL" id="LSDK01000048">
    <property type="protein sequence ID" value="KXB77200.1"/>
    <property type="molecule type" value="Genomic_DNA"/>
</dbReference>
<evidence type="ECO:0000256" key="1">
    <source>
        <dbReference type="ARBA" id="ARBA00010406"/>
    </source>
</evidence>
<organism evidence="3 4">
    <name type="scientific">Porphyromonas somerae</name>
    <dbReference type="NCBI Taxonomy" id="322095"/>
    <lineage>
        <taxon>Bacteria</taxon>
        <taxon>Pseudomonadati</taxon>
        <taxon>Bacteroidota</taxon>
        <taxon>Bacteroidia</taxon>
        <taxon>Bacteroidales</taxon>
        <taxon>Porphyromonadaceae</taxon>
        <taxon>Porphyromonas</taxon>
    </lineage>
</organism>
<protein>
    <submittedName>
        <fullName evidence="3">Putative ribonucleoside-diphosphate reductase, alpha chain</fullName>
    </submittedName>
</protein>
<dbReference type="InterPro" id="IPR000788">
    <property type="entry name" value="RNR_lg_C"/>
</dbReference>